<name>A0A5C0VJ83_9SPHI</name>
<evidence type="ECO:0000259" key="5">
    <source>
        <dbReference type="Pfam" id="PF04542"/>
    </source>
</evidence>
<dbReference type="InterPro" id="IPR039425">
    <property type="entry name" value="RNA_pol_sigma-70-like"/>
</dbReference>
<dbReference type="NCBIfam" id="TIGR02937">
    <property type="entry name" value="sigma70-ECF"/>
    <property type="match status" value="1"/>
</dbReference>
<keyword evidence="3" id="KW-0731">Sigma factor</keyword>
<dbReference type="Pfam" id="PF08281">
    <property type="entry name" value="Sigma70_r4_2"/>
    <property type="match status" value="1"/>
</dbReference>
<feature type="domain" description="RNA polymerase sigma-70 region 2" evidence="5">
    <location>
        <begin position="30"/>
        <end position="95"/>
    </location>
</feature>
<dbReference type="PANTHER" id="PTHR43133">
    <property type="entry name" value="RNA POLYMERASE ECF-TYPE SIGMA FACTO"/>
    <property type="match status" value="1"/>
</dbReference>
<evidence type="ECO:0000256" key="1">
    <source>
        <dbReference type="ARBA" id="ARBA00010641"/>
    </source>
</evidence>
<dbReference type="Pfam" id="PF04542">
    <property type="entry name" value="Sigma70_r2"/>
    <property type="match status" value="1"/>
</dbReference>
<comment type="similarity">
    <text evidence="1">Belongs to the sigma-70 factor family. ECF subfamily.</text>
</comment>
<dbReference type="InterPro" id="IPR036388">
    <property type="entry name" value="WH-like_DNA-bd_sf"/>
</dbReference>
<dbReference type="InterPro" id="IPR014284">
    <property type="entry name" value="RNA_pol_sigma-70_dom"/>
</dbReference>
<evidence type="ECO:0000259" key="6">
    <source>
        <dbReference type="Pfam" id="PF08281"/>
    </source>
</evidence>
<gene>
    <name evidence="7" type="ORF">FYC62_09720</name>
</gene>
<dbReference type="SUPFAM" id="SSF88946">
    <property type="entry name" value="Sigma2 domain of RNA polymerase sigma factors"/>
    <property type="match status" value="1"/>
</dbReference>
<dbReference type="NCBIfam" id="TIGR02985">
    <property type="entry name" value="Sig70_bacteroi1"/>
    <property type="match status" value="1"/>
</dbReference>
<protein>
    <submittedName>
        <fullName evidence="7">RNA polymerase sigma-70 factor</fullName>
    </submittedName>
</protein>
<dbReference type="KEGG" id="pej:FYC62_09720"/>
<keyword evidence="8" id="KW-1185">Reference proteome</keyword>
<evidence type="ECO:0000256" key="2">
    <source>
        <dbReference type="ARBA" id="ARBA00023015"/>
    </source>
</evidence>
<dbReference type="Gene3D" id="1.10.10.10">
    <property type="entry name" value="Winged helix-like DNA-binding domain superfamily/Winged helix DNA-binding domain"/>
    <property type="match status" value="1"/>
</dbReference>
<dbReference type="CDD" id="cd06171">
    <property type="entry name" value="Sigma70_r4"/>
    <property type="match status" value="1"/>
</dbReference>
<dbReference type="InterPro" id="IPR013324">
    <property type="entry name" value="RNA_pol_sigma_r3/r4-like"/>
</dbReference>
<sequence length="201" mass="23757">MSHIVEASGDDERELVKDLVKGDQNAFNLLYQKYSSLIYRKIFLMTKYEHIADELLQDIFLKIWSNRANINPDKSFKAWLYTIAQNVVYDYYRKLAHDKKMQDYFIESFNNLYSETEDYLLNKERNAILSAALETLSPKRREIFKLCKFEDKSYKEVADILQISPSTVSNQLVAATKSIKEYVFLHSQEFLMICIGLYLRK</sequence>
<dbReference type="AlphaFoldDB" id="A0A5C0VJ83"/>
<organism evidence="7 8">
    <name type="scientific">Pedobacter aquae</name>
    <dbReference type="NCBI Taxonomy" id="2605747"/>
    <lineage>
        <taxon>Bacteria</taxon>
        <taxon>Pseudomonadati</taxon>
        <taxon>Bacteroidota</taxon>
        <taxon>Sphingobacteriia</taxon>
        <taxon>Sphingobacteriales</taxon>
        <taxon>Sphingobacteriaceae</taxon>
        <taxon>Pedobacter</taxon>
    </lineage>
</organism>
<evidence type="ECO:0000256" key="4">
    <source>
        <dbReference type="ARBA" id="ARBA00023163"/>
    </source>
</evidence>
<feature type="domain" description="RNA polymerase sigma factor 70 region 4 type 2" evidence="6">
    <location>
        <begin position="128"/>
        <end position="175"/>
    </location>
</feature>
<keyword evidence="2" id="KW-0805">Transcription regulation</keyword>
<dbReference type="PANTHER" id="PTHR43133:SF46">
    <property type="entry name" value="RNA POLYMERASE SIGMA-70 FACTOR ECF SUBFAMILY"/>
    <property type="match status" value="1"/>
</dbReference>
<dbReference type="InterPro" id="IPR013325">
    <property type="entry name" value="RNA_pol_sigma_r2"/>
</dbReference>
<accession>A0A5C0VJ83</accession>
<dbReference type="GO" id="GO:0006352">
    <property type="term" value="P:DNA-templated transcription initiation"/>
    <property type="evidence" value="ECO:0007669"/>
    <property type="project" value="InterPro"/>
</dbReference>
<dbReference type="GO" id="GO:0003677">
    <property type="term" value="F:DNA binding"/>
    <property type="evidence" value="ECO:0007669"/>
    <property type="project" value="InterPro"/>
</dbReference>
<evidence type="ECO:0000313" key="7">
    <source>
        <dbReference type="EMBL" id="QEK51892.1"/>
    </source>
</evidence>
<dbReference type="RefSeq" id="WP_039449058.1">
    <property type="nucleotide sequence ID" value="NZ_CP043329.1"/>
</dbReference>
<evidence type="ECO:0000256" key="3">
    <source>
        <dbReference type="ARBA" id="ARBA00023082"/>
    </source>
</evidence>
<proteinExistence type="inferred from homology"/>
<dbReference type="Gene3D" id="1.10.1740.10">
    <property type="match status" value="1"/>
</dbReference>
<dbReference type="EMBL" id="CP043329">
    <property type="protein sequence ID" value="QEK51892.1"/>
    <property type="molecule type" value="Genomic_DNA"/>
</dbReference>
<evidence type="ECO:0000313" key="8">
    <source>
        <dbReference type="Proteomes" id="UP000323653"/>
    </source>
</evidence>
<keyword evidence="4" id="KW-0804">Transcription</keyword>
<reference evidence="7 8" key="1">
    <citation type="submission" date="2019-08" db="EMBL/GenBank/DDBJ databases">
        <title>Pedobacter sp. nov., isolated from Han river, South Korea.</title>
        <authorList>
            <person name="Lee D.-H."/>
            <person name="Kim Y.-S."/>
            <person name="Hwang E.-M."/>
            <person name="Le Tran T.C."/>
            <person name="Cha C.-J."/>
        </authorList>
    </citation>
    <scope>NUCLEOTIDE SEQUENCE [LARGE SCALE GENOMIC DNA]</scope>
    <source>
        <strain evidence="7 8">CJ43</strain>
    </source>
</reference>
<dbReference type="SUPFAM" id="SSF88659">
    <property type="entry name" value="Sigma3 and sigma4 domains of RNA polymerase sigma factors"/>
    <property type="match status" value="1"/>
</dbReference>
<dbReference type="InterPro" id="IPR007627">
    <property type="entry name" value="RNA_pol_sigma70_r2"/>
</dbReference>
<dbReference type="InterPro" id="IPR014327">
    <property type="entry name" value="RNA_pol_sigma70_bacteroid"/>
</dbReference>
<dbReference type="Proteomes" id="UP000323653">
    <property type="component" value="Chromosome"/>
</dbReference>
<dbReference type="GO" id="GO:0016987">
    <property type="term" value="F:sigma factor activity"/>
    <property type="evidence" value="ECO:0007669"/>
    <property type="project" value="UniProtKB-KW"/>
</dbReference>
<dbReference type="InterPro" id="IPR013249">
    <property type="entry name" value="RNA_pol_sigma70_r4_t2"/>
</dbReference>